<dbReference type="PROSITE" id="PS50845">
    <property type="entry name" value="RETICULON"/>
    <property type="match status" value="1"/>
</dbReference>
<dbReference type="Pfam" id="PF02453">
    <property type="entry name" value="Reticulon"/>
    <property type="match status" value="1"/>
</dbReference>
<feature type="transmembrane region" description="Helical" evidence="6">
    <location>
        <begin position="186"/>
        <end position="219"/>
    </location>
</feature>
<evidence type="ECO:0000256" key="4">
    <source>
        <dbReference type="ARBA" id="ARBA00022989"/>
    </source>
</evidence>
<name>A0AAW2SMG8_9LAMI</name>
<reference evidence="9" key="2">
    <citation type="journal article" date="2024" name="Plant">
        <title>Genomic evolution and insights into agronomic trait innovations of Sesamum species.</title>
        <authorList>
            <person name="Miao H."/>
            <person name="Wang L."/>
            <person name="Qu L."/>
            <person name="Liu H."/>
            <person name="Sun Y."/>
            <person name="Le M."/>
            <person name="Wang Q."/>
            <person name="Wei S."/>
            <person name="Zheng Y."/>
            <person name="Lin W."/>
            <person name="Duan Y."/>
            <person name="Cao H."/>
            <person name="Xiong S."/>
            <person name="Wang X."/>
            <person name="Wei L."/>
            <person name="Li C."/>
            <person name="Ma Q."/>
            <person name="Ju M."/>
            <person name="Zhao R."/>
            <person name="Li G."/>
            <person name="Mu C."/>
            <person name="Tian Q."/>
            <person name="Mei H."/>
            <person name="Zhang T."/>
            <person name="Gao T."/>
            <person name="Zhang H."/>
        </authorList>
    </citation>
    <scope>NUCLEOTIDE SEQUENCE</scope>
    <source>
        <strain evidence="9">KEN1</strain>
    </source>
</reference>
<protein>
    <recommendedName>
        <fullName evidence="6">Reticulon-like protein</fullName>
    </recommendedName>
</protein>
<dbReference type="InterPro" id="IPR003388">
    <property type="entry name" value="Reticulon"/>
</dbReference>
<feature type="region of interest" description="Disordered" evidence="7">
    <location>
        <begin position="1"/>
        <end position="43"/>
    </location>
</feature>
<organism evidence="9">
    <name type="scientific">Sesamum latifolium</name>
    <dbReference type="NCBI Taxonomy" id="2727402"/>
    <lineage>
        <taxon>Eukaryota</taxon>
        <taxon>Viridiplantae</taxon>
        <taxon>Streptophyta</taxon>
        <taxon>Embryophyta</taxon>
        <taxon>Tracheophyta</taxon>
        <taxon>Spermatophyta</taxon>
        <taxon>Magnoliopsida</taxon>
        <taxon>eudicotyledons</taxon>
        <taxon>Gunneridae</taxon>
        <taxon>Pentapetalae</taxon>
        <taxon>asterids</taxon>
        <taxon>lamiids</taxon>
        <taxon>Lamiales</taxon>
        <taxon>Pedaliaceae</taxon>
        <taxon>Sesamum</taxon>
    </lineage>
</organism>
<evidence type="ECO:0000256" key="7">
    <source>
        <dbReference type="SAM" id="MobiDB-lite"/>
    </source>
</evidence>
<evidence type="ECO:0000256" key="5">
    <source>
        <dbReference type="ARBA" id="ARBA00023136"/>
    </source>
</evidence>
<sequence length="267" mass="29895">MADHHKEEENKGESLVDKVTEKMHAHDSSSSSSSSSDSDDDKKARLKTKVYRLFGREKPVHKSSGVAKEFMNKSVLWIVICADVLLWRDKKVSGGVLGGAAALWFFFDVLEYHFLTLICHGLILGLVAMFLLSNASTFVKKASPRIPEIVLPEEPVLKFASALRIEINRVFAGLRDIASGKDLKKFLYVIGALWVLSVVGGICDFMTLIFSITVLLFTLPHLYEKNEEQVDCYAEKAIDELKKQYAVFDAKVLSKIPRGPLKEKKSD</sequence>
<accession>A0AAW2SMG8</accession>
<keyword evidence="4 6" id="KW-1133">Transmembrane helix</keyword>
<dbReference type="GO" id="GO:0009617">
    <property type="term" value="P:response to bacterium"/>
    <property type="evidence" value="ECO:0007669"/>
    <property type="project" value="InterPro"/>
</dbReference>
<dbReference type="EMBL" id="JACGWN010000016">
    <property type="protein sequence ID" value="KAL0393614.1"/>
    <property type="molecule type" value="Genomic_DNA"/>
</dbReference>
<feature type="compositionally biased region" description="Basic and acidic residues" evidence="7">
    <location>
        <begin position="1"/>
        <end position="27"/>
    </location>
</feature>
<reference evidence="9" key="1">
    <citation type="submission" date="2020-06" db="EMBL/GenBank/DDBJ databases">
        <authorList>
            <person name="Li T."/>
            <person name="Hu X."/>
            <person name="Zhang T."/>
            <person name="Song X."/>
            <person name="Zhang H."/>
            <person name="Dai N."/>
            <person name="Sheng W."/>
            <person name="Hou X."/>
            <person name="Wei L."/>
        </authorList>
    </citation>
    <scope>NUCLEOTIDE SEQUENCE</scope>
    <source>
        <strain evidence="9">KEN1</strain>
        <tissue evidence="9">Leaf</tissue>
    </source>
</reference>
<evidence type="ECO:0000256" key="2">
    <source>
        <dbReference type="ARBA" id="ARBA00022692"/>
    </source>
</evidence>
<evidence type="ECO:0000256" key="1">
    <source>
        <dbReference type="ARBA" id="ARBA00004477"/>
    </source>
</evidence>
<dbReference type="InterPro" id="IPR045064">
    <property type="entry name" value="Reticulon-like"/>
</dbReference>
<evidence type="ECO:0000256" key="3">
    <source>
        <dbReference type="ARBA" id="ARBA00022824"/>
    </source>
</evidence>
<evidence type="ECO:0000313" key="9">
    <source>
        <dbReference type="EMBL" id="KAL0393614.1"/>
    </source>
</evidence>
<evidence type="ECO:0000259" key="8">
    <source>
        <dbReference type="PROSITE" id="PS50845"/>
    </source>
</evidence>
<feature type="domain" description="Reticulon" evidence="8">
    <location>
        <begin position="81"/>
        <end position="267"/>
    </location>
</feature>
<dbReference type="PANTHER" id="PTHR10994:SF193">
    <property type="entry name" value="RETICULON-LIKE PROTEIN"/>
    <property type="match status" value="1"/>
</dbReference>
<comment type="caution">
    <text evidence="9">The sequence shown here is derived from an EMBL/GenBank/DDBJ whole genome shotgun (WGS) entry which is preliminary data.</text>
</comment>
<feature type="transmembrane region" description="Helical" evidence="6">
    <location>
        <begin position="112"/>
        <end position="132"/>
    </location>
</feature>
<proteinExistence type="predicted"/>
<dbReference type="GO" id="GO:0005789">
    <property type="term" value="C:endoplasmic reticulum membrane"/>
    <property type="evidence" value="ECO:0007669"/>
    <property type="project" value="UniProtKB-SubCell"/>
</dbReference>
<comment type="subcellular location">
    <subcellularLocation>
        <location evidence="1 6">Endoplasmic reticulum membrane</location>
        <topology evidence="1 6">Multi-pass membrane protein</topology>
    </subcellularLocation>
</comment>
<keyword evidence="2 6" id="KW-0812">Transmembrane</keyword>
<keyword evidence="3 6" id="KW-0256">Endoplasmic reticulum</keyword>
<evidence type="ECO:0000256" key="6">
    <source>
        <dbReference type="RuleBase" id="RU363132"/>
    </source>
</evidence>
<dbReference type="PANTHER" id="PTHR10994">
    <property type="entry name" value="RETICULON"/>
    <property type="match status" value="1"/>
</dbReference>
<keyword evidence="5 6" id="KW-0472">Membrane</keyword>
<dbReference type="AlphaFoldDB" id="A0AAW2SMG8"/>
<gene>
    <name evidence="9" type="ORF">Slati_4327600</name>
</gene>